<organism evidence="5 6">
    <name type="scientific">Micromonospora haikouensis</name>
    <dbReference type="NCBI Taxonomy" id="686309"/>
    <lineage>
        <taxon>Bacteria</taxon>
        <taxon>Bacillati</taxon>
        <taxon>Actinomycetota</taxon>
        <taxon>Actinomycetes</taxon>
        <taxon>Micromonosporales</taxon>
        <taxon>Micromonosporaceae</taxon>
        <taxon>Micromonospora</taxon>
    </lineage>
</organism>
<protein>
    <submittedName>
        <fullName evidence="5">Methyltransferase domain-containing protein</fullName>
    </submittedName>
</protein>
<evidence type="ECO:0000256" key="3">
    <source>
        <dbReference type="ARBA" id="ARBA00022691"/>
    </source>
</evidence>
<reference evidence="5 6" key="1">
    <citation type="submission" date="2016-06" db="EMBL/GenBank/DDBJ databases">
        <authorList>
            <person name="Kjaerup R.B."/>
            <person name="Dalgaard T.S."/>
            <person name="Juul-Madsen H.R."/>
        </authorList>
    </citation>
    <scope>NUCLEOTIDE SEQUENCE [LARGE SCALE GENOMIC DNA]</scope>
    <source>
        <strain evidence="5 6">DSM 45626</strain>
    </source>
</reference>
<dbReference type="InterPro" id="IPR041698">
    <property type="entry name" value="Methyltransf_25"/>
</dbReference>
<keyword evidence="2 5" id="KW-0808">Transferase</keyword>
<sequence length="213" mass="23165">MKYIERPDAATPAEFWESLHRQVAAAQWEVRVNPILAATVGDLPPGAALDLGCGQGGDSLWLAQRGWQVTAVDIADAALQRVNERAAQQRLSDRIHTERHDLADSLPRGTWDLVSAHYLHSLFDFPKARILRDLGEQVNPGGLLLIVDHGSVAPWSWNQGATIPTPDETLAGLALDSASWHVLCCEARDRTATGPGGQTAEVTDNVIALRRTD</sequence>
<dbReference type="Proteomes" id="UP000199375">
    <property type="component" value="Unassembled WGS sequence"/>
</dbReference>
<dbReference type="SUPFAM" id="SSF53335">
    <property type="entry name" value="S-adenosyl-L-methionine-dependent methyltransferases"/>
    <property type="match status" value="1"/>
</dbReference>
<keyword evidence="3" id="KW-0949">S-adenosyl-L-methionine</keyword>
<dbReference type="PANTHER" id="PTHR43464:SF19">
    <property type="entry name" value="UBIQUINONE BIOSYNTHESIS O-METHYLTRANSFERASE, MITOCHONDRIAL"/>
    <property type="match status" value="1"/>
</dbReference>
<keyword evidence="1 5" id="KW-0489">Methyltransferase</keyword>
<gene>
    <name evidence="5" type="ORF">GA0070558_15914</name>
</gene>
<dbReference type="Gene3D" id="3.40.50.150">
    <property type="entry name" value="Vaccinia Virus protein VP39"/>
    <property type="match status" value="1"/>
</dbReference>
<evidence type="ECO:0000313" key="6">
    <source>
        <dbReference type="Proteomes" id="UP000199375"/>
    </source>
</evidence>
<evidence type="ECO:0000313" key="5">
    <source>
        <dbReference type="EMBL" id="SCF22350.1"/>
    </source>
</evidence>
<accession>A0A1C4YNV7</accession>
<dbReference type="RefSeq" id="WP_091286985.1">
    <property type="nucleotide sequence ID" value="NZ_FMCW01000059.1"/>
</dbReference>
<dbReference type="EMBL" id="FMCW01000059">
    <property type="protein sequence ID" value="SCF22350.1"/>
    <property type="molecule type" value="Genomic_DNA"/>
</dbReference>
<dbReference type="Pfam" id="PF13649">
    <property type="entry name" value="Methyltransf_25"/>
    <property type="match status" value="1"/>
</dbReference>
<proteinExistence type="predicted"/>
<dbReference type="CDD" id="cd02440">
    <property type="entry name" value="AdoMet_MTases"/>
    <property type="match status" value="1"/>
</dbReference>
<dbReference type="GO" id="GO:0008168">
    <property type="term" value="F:methyltransferase activity"/>
    <property type="evidence" value="ECO:0007669"/>
    <property type="project" value="UniProtKB-KW"/>
</dbReference>
<dbReference type="AlphaFoldDB" id="A0A1C4YNV7"/>
<feature type="domain" description="Methyltransferase" evidence="4">
    <location>
        <begin position="49"/>
        <end position="142"/>
    </location>
</feature>
<dbReference type="GO" id="GO:0032259">
    <property type="term" value="P:methylation"/>
    <property type="evidence" value="ECO:0007669"/>
    <property type="project" value="UniProtKB-KW"/>
</dbReference>
<evidence type="ECO:0000256" key="1">
    <source>
        <dbReference type="ARBA" id="ARBA00022603"/>
    </source>
</evidence>
<name>A0A1C4YNV7_9ACTN</name>
<evidence type="ECO:0000256" key="2">
    <source>
        <dbReference type="ARBA" id="ARBA00022679"/>
    </source>
</evidence>
<evidence type="ECO:0000259" key="4">
    <source>
        <dbReference type="Pfam" id="PF13649"/>
    </source>
</evidence>
<dbReference type="PANTHER" id="PTHR43464">
    <property type="entry name" value="METHYLTRANSFERASE"/>
    <property type="match status" value="1"/>
</dbReference>
<dbReference type="InterPro" id="IPR029063">
    <property type="entry name" value="SAM-dependent_MTases_sf"/>
</dbReference>